<proteinExistence type="predicted"/>
<evidence type="ECO:0000313" key="1">
    <source>
        <dbReference type="EMBL" id="PIZ95663.1"/>
    </source>
</evidence>
<organism evidence="1 2">
    <name type="scientific">Candidatus Magasanikbacteria bacterium CG_4_10_14_0_2_um_filter_37_12</name>
    <dbReference type="NCBI Taxonomy" id="1974637"/>
    <lineage>
        <taxon>Bacteria</taxon>
        <taxon>Candidatus Magasanikiibacteriota</taxon>
    </lineage>
</organism>
<name>A0A2M7VA61_9BACT</name>
<protein>
    <submittedName>
        <fullName evidence="1">DNA alkylation repair protein</fullName>
    </submittedName>
</protein>
<dbReference type="Pfam" id="PF08713">
    <property type="entry name" value="DNA_alkylation"/>
    <property type="match status" value="1"/>
</dbReference>
<sequence length="234" mass="28049">MKQEILKLIDQELQKNRDLVYKAGATNFFKEKINPIGVRTPIVRKIAKKYFPHNQNRKDIFLLCERLLAKKTFEETIIAFDWVYRIKNDLVITDFARLEKWIKKYVDNWAFCDDFCTHPFGYLVFKYPELVPKVKKWTKSKNRWFRRASAVIFIYAIKKKKFLRHVFEVADILLFDPDVLVQKGYGWSLKVASNVYPTKVFQFVMNRNKKMPRTALRYAIEKYPLEMKKVAMGK</sequence>
<dbReference type="SUPFAM" id="SSF48371">
    <property type="entry name" value="ARM repeat"/>
    <property type="match status" value="1"/>
</dbReference>
<accession>A0A2M7VA61</accession>
<evidence type="ECO:0000313" key="2">
    <source>
        <dbReference type="Proteomes" id="UP000228568"/>
    </source>
</evidence>
<comment type="caution">
    <text evidence="1">The sequence shown here is derived from an EMBL/GenBank/DDBJ whole genome shotgun (WGS) entry which is preliminary data.</text>
</comment>
<dbReference type="InterPro" id="IPR016024">
    <property type="entry name" value="ARM-type_fold"/>
</dbReference>
<dbReference type="Gene3D" id="1.25.10.90">
    <property type="match status" value="1"/>
</dbReference>
<dbReference type="AlphaFoldDB" id="A0A2M7VA61"/>
<dbReference type="InterPro" id="IPR014825">
    <property type="entry name" value="DNA_alkylation"/>
</dbReference>
<dbReference type="PANTHER" id="PTHR34070">
    <property type="entry name" value="ARMADILLO-TYPE FOLD"/>
    <property type="match status" value="1"/>
</dbReference>
<dbReference type="Proteomes" id="UP000228568">
    <property type="component" value="Unassembled WGS sequence"/>
</dbReference>
<dbReference type="PANTHER" id="PTHR34070:SF1">
    <property type="entry name" value="DNA ALKYLATION REPAIR PROTEIN"/>
    <property type="match status" value="1"/>
</dbReference>
<dbReference type="CDD" id="cd06561">
    <property type="entry name" value="AlkD_like"/>
    <property type="match status" value="1"/>
</dbReference>
<gene>
    <name evidence="1" type="ORF">COX81_00375</name>
</gene>
<reference evidence="2" key="1">
    <citation type="submission" date="2017-09" db="EMBL/GenBank/DDBJ databases">
        <title>Depth-based differentiation of microbial function through sediment-hosted aquifers and enrichment of novel symbionts in the deep terrestrial subsurface.</title>
        <authorList>
            <person name="Probst A.J."/>
            <person name="Ladd B."/>
            <person name="Jarett J.K."/>
            <person name="Geller-Mcgrath D.E."/>
            <person name="Sieber C.M.K."/>
            <person name="Emerson J.B."/>
            <person name="Anantharaman K."/>
            <person name="Thomas B.C."/>
            <person name="Malmstrom R."/>
            <person name="Stieglmeier M."/>
            <person name="Klingl A."/>
            <person name="Woyke T."/>
            <person name="Ryan C.M."/>
            <person name="Banfield J.F."/>
        </authorList>
    </citation>
    <scope>NUCLEOTIDE SEQUENCE [LARGE SCALE GENOMIC DNA]</scope>
</reference>
<dbReference type="EMBL" id="PFPK01000006">
    <property type="protein sequence ID" value="PIZ95663.1"/>
    <property type="molecule type" value="Genomic_DNA"/>
</dbReference>